<organism evidence="5 6">
    <name type="scientific">Ponticoccus litoralis</name>
    <dbReference type="NCBI Taxonomy" id="422297"/>
    <lineage>
        <taxon>Bacteria</taxon>
        <taxon>Pseudomonadati</taxon>
        <taxon>Pseudomonadota</taxon>
        <taxon>Alphaproteobacteria</taxon>
        <taxon>Rhodobacterales</taxon>
        <taxon>Roseobacteraceae</taxon>
        <taxon>Ponticoccus</taxon>
    </lineage>
</organism>
<dbReference type="PROSITE" id="PS50949">
    <property type="entry name" value="HTH_GNTR"/>
    <property type="match status" value="1"/>
</dbReference>
<dbReference type="InterPro" id="IPR011711">
    <property type="entry name" value="GntR_C"/>
</dbReference>
<accession>A0AAW9SHS2</accession>
<name>A0AAW9SHS2_9RHOB</name>
<dbReference type="SUPFAM" id="SSF46785">
    <property type="entry name" value="Winged helix' DNA-binding domain"/>
    <property type="match status" value="1"/>
</dbReference>
<dbReference type="PANTHER" id="PTHR43537:SF39">
    <property type="entry name" value="HTH-TYPE TRANSCRIPTIONAL REGULATOR MCBR"/>
    <property type="match status" value="1"/>
</dbReference>
<dbReference type="InterPro" id="IPR036390">
    <property type="entry name" value="WH_DNA-bd_sf"/>
</dbReference>
<dbReference type="GO" id="GO:0003677">
    <property type="term" value="F:DNA binding"/>
    <property type="evidence" value="ECO:0007669"/>
    <property type="project" value="UniProtKB-KW"/>
</dbReference>
<dbReference type="InterPro" id="IPR000524">
    <property type="entry name" value="Tscrpt_reg_HTH_GntR"/>
</dbReference>
<dbReference type="PANTHER" id="PTHR43537">
    <property type="entry name" value="TRANSCRIPTIONAL REGULATOR, GNTR FAMILY"/>
    <property type="match status" value="1"/>
</dbReference>
<dbReference type="GO" id="GO:0003700">
    <property type="term" value="F:DNA-binding transcription factor activity"/>
    <property type="evidence" value="ECO:0007669"/>
    <property type="project" value="InterPro"/>
</dbReference>
<dbReference type="EMBL" id="JBDNCH010000002">
    <property type="protein sequence ID" value="MEN9060980.1"/>
    <property type="molecule type" value="Genomic_DNA"/>
</dbReference>
<feature type="domain" description="HTH gntR-type" evidence="4">
    <location>
        <begin position="14"/>
        <end position="81"/>
    </location>
</feature>
<proteinExistence type="predicted"/>
<sequence>MAEKATETAGRAGPPAHERVYRDLREMILFGALMPGEAVTIQGLVERTGAGMTPVREALRRLTAEGALRALGNRRIAVPVLDRAAVEELTEARLALEPRVAARAALRAGPGDVAALTAIDARLDSAIARGDIEAYLRENHAFHARMNAAVGAPILTAMIETLWLRFGPSLRTVCGQFGTRQLRDMHKDLIAALAARDAGAAAAALEGDVRQGMDLIAAAL</sequence>
<evidence type="ECO:0000256" key="3">
    <source>
        <dbReference type="ARBA" id="ARBA00023163"/>
    </source>
</evidence>
<keyword evidence="1" id="KW-0805">Transcription regulation</keyword>
<dbReference type="RefSeq" id="WP_347166103.1">
    <property type="nucleotide sequence ID" value="NZ_JBDNCH010000002.1"/>
</dbReference>
<dbReference type="Gene3D" id="1.20.120.530">
    <property type="entry name" value="GntR ligand-binding domain-like"/>
    <property type="match status" value="1"/>
</dbReference>
<dbReference type="Pfam" id="PF00392">
    <property type="entry name" value="GntR"/>
    <property type="match status" value="1"/>
</dbReference>
<evidence type="ECO:0000313" key="5">
    <source>
        <dbReference type="EMBL" id="MEN9060980.1"/>
    </source>
</evidence>
<dbReference type="SUPFAM" id="SSF48008">
    <property type="entry name" value="GntR ligand-binding domain-like"/>
    <property type="match status" value="1"/>
</dbReference>
<gene>
    <name evidence="5" type="ORF">ABFB10_07925</name>
</gene>
<dbReference type="InterPro" id="IPR008920">
    <property type="entry name" value="TF_FadR/GntR_C"/>
</dbReference>
<dbReference type="Gene3D" id="1.10.10.10">
    <property type="entry name" value="Winged helix-like DNA-binding domain superfamily/Winged helix DNA-binding domain"/>
    <property type="match status" value="1"/>
</dbReference>
<dbReference type="SMART" id="SM00895">
    <property type="entry name" value="FCD"/>
    <property type="match status" value="1"/>
</dbReference>
<keyword evidence="2" id="KW-0238">DNA-binding</keyword>
<dbReference type="SMART" id="SM00345">
    <property type="entry name" value="HTH_GNTR"/>
    <property type="match status" value="1"/>
</dbReference>
<reference evidence="5 6" key="1">
    <citation type="submission" date="2024-05" db="EMBL/GenBank/DDBJ databases">
        <title>Genome sequence of Ponticoccus litoralis KCCM 90028.</title>
        <authorList>
            <person name="Kim J.M."/>
            <person name="Lee J.K."/>
            <person name="Choi B.J."/>
            <person name="Bayburt H."/>
            <person name="Baek J.H."/>
            <person name="Jeon C.O."/>
        </authorList>
    </citation>
    <scope>NUCLEOTIDE SEQUENCE [LARGE SCALE GENOMIC DNA]</scope>
    <source>
        <strain evidence="5 6">KCCM 90028</strain>
    </source>
</reference>
<protein>
    <submittedName>
        <fullName evidence="5">GntR family transcriptional regulator</fullName>
    </submittedName>
</protein>
<dbReference type="Proteomes" id="UP001428774">
    <property type="component" value="Unassembled WGS sequence"/>
</dbReference>
<keyword evidence="3" id="KW-0804">Transcription</keyword>
<evidence type="ECO:0000259" key="4">
    <source>
        <dbReference type="PROSITE" id="PS50949"/>
    </source>
</evidence>
<dbReference type="Pfam" id="PF07729">
    <property type="entry name" value="FCD"/>
    <property type="match status" value="1"/>
</dbReference>
<dbReference type="InterPro" id="IPR036388">
    <property type="entry name" value="WH-like_DNA-bd_sf"/>
</dbReference>
<comment type="caution">
    <text evidence="5">The sequence shown here is derived from an EMBL/GenBank/DDBJ whole genome shotgun (WGS) entry which is preliminary data.</text>
</comment>
<dbReference type="AlphaFoldDB" id="A0AAW9SHS2"/>
<keyword evidence="6" id="KW-1185">Reference proteome</keyword>
<evidence type="ECO:0000256" key="2">
    <source>
        <dbReference type="ARBA" id="ARBA00023125"/>
    </source>
</evidence>
<evidence type="ECO:0000313" key="6">
    <source>
        <dbReference type="Proteomes" id="UP001428774"/>
    </source>
</evidence>
<evidence type="ECO:0000256" key="1">
    <source>
        <dbReference type="ARBA" id="ARBA00023015"/>
    </source>
</evidence>